<proteinExistence type="predicted"/>
<dbReference type="VEuPathDB" id="CryptoDB:Cvel_23163"/>
<evidence type="ECO:0000256" key="1">
    <source>
        <dbReference type="SAM" id="MobiDB-lite"/>
    </source>
</evidence>
<evidence type="ECO:0000313" key="2">
    <source>
        <dbReference type="EMBL" id="CEM33488.1"/>
    </source>
</evidence>
<sequence length="114" mass="13503">MKLVFLEAIVAYPKTLVYPREEELKRREEFAAYKRDDSSPQYQKKHELMIKEVKRLKKAYQHLDASPQYKKKHEQMEKAGVQTEQDDGGVEKDDSASSSSDGKKAKSWFWSRFW</sequence>
<gene>
    <name evidence="2" type="ORF">Cvel_23163</name>
</gene>
<feature type="region of interest" description="Disordered" evidence="1">
    <location>
        <begin position="64"/>
        <end position="114"/>
    </location>
</feature>
<name>A0A0G4GSN9_9ALVE</name>
<organism evidence="2">
    <name type="scientific">Chromera velia CCMP2878</name>
    <dbReference type="NCBI Taxonomy" id="1169474"/>
    <lineage>
        <taxon>Eukaryota</taxon>
        <taxon>Sar</taxon>
        <taxon>Alveolata</taxon>
        <taxon>Colpodellida</taxon>
        <taxon>Chromeraceae</taxon>
        <taxon>Chromera</taxon>
    </lineage>
</organism>
<accession>A0A0G4GSN9</accession>
<protein>
    <submittedName>
        <fullName evidence="2">Uncharacterized protein</fullName>
    </submittedName>
</protein>
<reference evidence="2" key="1">
    <citation type="submission" date="2014-11" db="EMBL/GenBank/DDBJ databases">
        <authorList>
            <person name="Otto D Thomas"/>
            <person name="Naeem Raeece"/>
        </authorList>
    </citation>
    <scope>NUCLEOTIDE SEQUENCE</scope>
</reference>
<dbReference type="EMBL" id="CDMZ01001499">
    <property type="protein sequence ID" value="CEM33488.1"/>
    <property type="molecule type" value="Genomic_DNA"/>
</dbReference>
<dbReference type="AlphaFoldDB" id="A0A0G4GSN9"/>